<dbReference type="AlphaFoldDB" id="A0A397T2J2"/>
<protein>
    <recommendedName>
        <fullName evidence="1">Mediator complex subunit 16 C-terminal domain-containing protein</fullName>
    </recommendedName>
</protein>
<dbReference type="EMBL" id="QKYT01000137">
    <property type="protein sequence ID" value="RIA92032.1"/>
    <property type="molecule type" value="Genomic_DNA"/>
</dbReference>
<accession>A0A397T2J2</accession>
<dbReference type="OrthoDB" id="4139168at2759"/>
<organism evidence="2 3">
    <name type="scientific">Glomus cerebriforme</name>
    <dbReference type="NCBI Taxonomy" id="658196"/>
    <lineage>
        <taxon>Eukaryota</taxon>
        <taxon>Fungi</taxon>
        <taxon>Fungi incertae sedis</taxon>
        <taxon>Mucoromycota</taxon>
        <taxon>Glomeromycotina</taxon>
        <taxon>Glomeromycetes</taxon>
        <taxon>Glomerales</taxon>
        <taxon>Glomeraceae</taxon>
        <taxon>Glomus</taxon>
    </lineage>
</organism>
<sequence length="106" mass="12502">MSQWTKYETIFTSKIPKQLNGTLQELKEIFKKYFTSDNNIKFYIYDTKWICSESVDIILKSRTIKDRICTRCGYYSAALDVQNTRWAKGYTRSCVCGGLWIDIKTK</sequence>
<feature type="domain" description="Mediator complex subunit 16 C-terminal" evidence="1">
    <location>
        <begin position="61"/>
        <end position="101"/>
    </location>
</feature>
<keyword evidence="3" id="KW-1185">Reference proteome</keyword>
<dbReference type="STRING" id="658196.A0A397T2J2"/>
<dbReference type="Pfam" id="PF20719">
    <property type="entry name" value="Med16_C"/>
    <property type="match status" value="1"/>
</dbReference>
<reference evidence="2 3" key="1">
    <citation type="submission" date="2018-06" db="EMBL/GenBank/DDBJ databases">
        <title>Comparative genomics reveals the genomic features of Rhizophagus irregularis, R. cerebriforme, R. diaphanum and Gigaspora rosea, and their symbiotic lifestyle signature.</title>
        <authorList>
            <person name="Morin E."/>
            <person name="San Clemente H."/>
            <person name="Chen E.C.H."/>
            <person name="De La Providencia I."/>
            <person name="Hainaut M."/>
            <person name="Kuo A."/>
            <person name="Kohler A."/>
            <person name="Murat C."/>
            <person name="Tang N."/>
            <person name="Roy S."/>
            <person name="Loubradou J."/>
            <person name="Henrissat B."/>
            <person name="Grigoriev I.V."/>
            <person name="Corradi N."/>
            <person name="Roux C."/>
            <person name="Martin F.M."/>
        </authorList>
    </citation>
    <scope>NUCLEOTIDE SEQUENCE [LARGE SCALE GENOMIC DNA]</scope>
    <source>
        <strain evidence="2 3">DAOM 227022</strain>
    </source>
</reference>
<gene>
    <name evidence="2" type="ORF">C1645_89981</name>
</gene>
<comment type="caution">
    <text evidence="2">The sequence shown here is derived from an EMBL/GenBank/DDBJ whole genome shotgun (WGS) entry which is preliminary data.</text>
</comment>
<evidence type="ECO:0000259" key="1">
    <source>
        <dbReference type="Pfam" id="PF20719"/>
    </source>
</evidence>
<evidence type="ECO:0000313" key="2">
    <source>
        <dbReference type="EMBL" id="RIA92032.1"/>
    </source>
</evidence>
<evidence type="ECO:0000313" key="3">
    <source>
        <dbReference type="Proteomes" id="UP000265703"/>
    </source>
</evidence>
<dbReference type="Proteomes" id="UP000265703">
    <property type="component" value="Unassembled WGS sequence"/>
</dbReference>
<dbReference type="InterPro" id="IPR048339">
    <property type="entry name" value="Mediator_Med16_C"/>
</dbReference>
<proteinExistence type="predicted"/>
<name>A0A397T2J2_9GLOM</name>